<evidence type="ECO:0000256" key="10">
    <source>
        <dbReference type="RuleBase" id="RU362071"/>
    </source>
</evidence>
<reference evidence="12" key="1">
    <citation type="journal article" date="2019" name="Int. J. Syst. Evol. Microbiol.">
        <title>The Global Catalogue of Microorganisms (GCM) 10K type strain sequencing project: providing services to taxonomists for standard genome sequencing and annotation.</title>
        <authorList>
            <consortium name="The Broad Institute Genomics Platform"/>
            <consortium name="The Broad Institute Genome Sequencing Center for Infectious Disease"/>
            <person name="Wu L."/>
            <person name="Ma J."/>
        </authorList>
    </citation>
    <scope>NUCLEOTIDE SEQUENCE [LARGE SCALE GENOMIC DNA]</scope>
    <source>
        <strain evidence="12">JCM 30774</strain>
    </source>
</reference>
<gene>
    <name evidence="11" type="primary">fliR</name>
    <name evidence="11" type="ORF">ACFQ45_12770</name>
</gene>
<evidence type="ECO:0000256" key="2">
    <source>
        <dbReference type="ARBA" id="ARBA00009772"/>
    </source>
</evidence>
<keyword evidence="11" id="KW-0969">Cilium</keyword>
<feature type="transmembrane region" description="Helical" evidence="10">
    <location>
        <begin position="12"/>
        <end position="32"/>
    </location>
</feature>
<evidence type="ECO:0000256" key="6">
    <source>
        <dbReference type="ARBA" id="ARBA00022989"/>
    </source>
</evidence>
<evidence type="ECO:0000256" key="1">
    <source>
        <dbReference type="ARBA" id="ARBA00002578"/>
    </source>
</evidence>
<evidence type="ECO:0000256" key="7">
    <source>
        <dbReference type="ARBA" id="ARBA00023136"/>
    </source>
</evidence>
<keyword evidence="7 10" id="KW-0472">Membrane</keyword>
<name>A0ABW4B201_9GAMM</name>
<feature type="transmembrane region" description="Helical" evidence="10">
    <location>
        <begin position="210"/>
        <end position="232"/>
    </location>
</feature>
<keyword evidence="4 10" id="KW-1003">Cell membrane</keyword>
<evidence type="ECO:0000256" key="8">
    <source>
        <dbReference type="ARBA" id="ARBA00023143"/>
    </source>
</evidence>
<feature type="transmembrane region" description="Helical" evidence="10">
    <location>
        <begin position="128"/>
        <end position="151"/>
    </location>
</feature>
<dbReference type="PANTHER" id="PTHR30065">
    <property type="entry name" value="FLAGELLAR BIOSYNTHETIC PROTEIN FLIR"/>
    <property type="match status" value="1"/>
</dbReference>
<evidence type="ECO:0000313" key="12">
    <source>
        <dbReference type="Proteomes" id="UP001597059"/>
    </source>
</evidence>
<dbReference type="Pfam" id="PF01311">
    <property type="entry name" value="Bac_export_1"/>
    <property type="match status" value="1"/>
</dbReference>
<comment type="subcellular location">
    <subcellularLocation>
        <location evidence="10">Cell membrane</location>
        <topology evidence="10">Multi-pass membrane protein</topology>
    </subcellularLocation>
    <subcellularLocation>
        <location evidence="10">Bacterial flagellum basal body</location>
    </subcellularLocation>
</comment>
<dbReference type="PANTHER" id="PTHR30065:SF8">
    <property type="entry name" value="FLAGELLAR BIOSYNTHETIC PROTEIN FLIR"/>
    <property type="match status" value="1"/>
</dbReference>
<comment type="caution">
    <text evidence="11">The sequence shown here is derived from an EMBL/GenBank/DDBJ whole genome shotgun (WGS) entry which is preliminary data.</text>
</comment>
<organism evidence="11 12">
    <name type="scientific">Rhodanobacter aciditrophus</name>
    <dbReference type="NCBI Taxonomy" id="1623218"/>
    <lineage>
        <taxon>Bacteria</taxon>
        <taxon>Pseudomonadati</taxon>
        <taxon>Pseudomonadota</taxon>
        <taxon>Gammaproteobacteria</taxon>
        <taxon>Lysobacterales</taxon>
        <taxon>Rhodanobacteraceae</taxon>
        <taxon>Rhodanobacter</taxon>
    </lineage>
</organism>
<dbReference type="EMBL" id="JBHTMN010000014">
    <property type="protein sequence ID" value="MFD1384245.1"/>
    <property type="molecule type" value="Genomic_DNA"/>
</dbReference>
<evidence type="ECO:0000256" key="4">
    <source>
        <dbReference type="ARBA" id="ARBA00022475"/>
    </source>
</evidence>
<comment type="function">
    <text evidence="1 10">Role in flagellar biosynthesis.</text>
</comment>
<evidence type="ECO:0000256" key="5">
    <source>
        <dbReference type="ARBA" id="ARBA00022692"/>
    </source>
</evidence>
<proteinExistence type="inferred from homology"/>
<evidence type="ECO:0000313" key="11">
    <source>
        <dbReference type="EMBL" id="MFD1384245.1"/>
    </source>
</evidence>
<dbReference type="Proteomes" id="UP001597059">
    <property type="component" value="Unassembled WGS sequence"/>
</dbReference>
<protein>
    <recommendedName>
        <fullName evidence="3 9">Flagellar biosynthetic protein FliR</fullName>
    </recommendedName>
</protein>
<keyword evidence="8 10" id="KW-0975">Bacterial flagellum</keyword>
<feature type="transmembrane region" description="Helical" evidence="10">
    <location>
        <begin position="44"/>
        <end position="63"/>
    </location>
</feature>
<keyword evidence="11" id="KW-0966">Cell projection</keyword>
<evidence type="ECO:0000256" key="9">
    <source>
        <dbReference type="NCBIfam" id="TIGR01400"/>
    </source>
</evidence>
<feature type="transmembrane region" description="Helical" evidence="10">
    <location>
        <begin position="182"/>
        <end position="203"/>
    </location>
</feature>
<dbReference type="RefSeq" id="WP_377368283.1">
    <property type="nucleotide sequence ID" value="NZ_JBHTMN010000014.1"/>
</dbReference>
<dbReference type="InterPro" id="IPR002010">
    <property type="entry name" value="T3SS_IM_R"/>
</dbReference>
<sequence length="260" mass="28868">MLELNTDQLLALTISFFLPFFRIGAFMMALPLIGSQLVSSRIRILFAFVISIIVTPVIQIPSYDAISPAFILLIAEQLIIGWVLGFIVSVLFQIFSLAGQLAAMKAGLGFAMSNDPANGITVATMGQYYMTMAGLAFLGTGGHLVMIEFLVQSFEYWPIGSGFDSQRYWDVVTLGGWMFEKALLIVLPLAVATLIMNISFGVVAKASAQLNVFALGFPIIMMFSLFFFWVMLGDFLDIYRLLFQEMITWLKDTWGLRVDG</sequence>
<keyword evidence="12" id="KW-1185">Reference proteome</keyword>
<dbReference type="NCBIfam" id="TIGR01400">
    <property type="entry name" value="fliR"/>
    <property type="match status" value="1"/>
</dbReference>
<comment type="similarity">
    <text evidence="2 10">Belongs to the FliR/MopE/SpaR family.</text>
</comment>
<keyword evidence="6 10" id="KW-1133">Transmembrane helix</keyword>
<evidence type="ECO:0000256" key="3">
    <source>
        <dbReference type="ARBA" id="ARBA00021717"/>
    </source>
</evidence>
<keyword evidence="11" id="KW-0282">Flagellum</keyword>
<dbReference type="InterPro" id="IPR006303">
    <property type="entry name" value="FliR"/>
</dbReference>
<dbReference type="PRINTS" id="PR00953">
    <property type="entry name" value="TYPE3IMRPROT"/>
</dbReference>
<feature type="transmembrane region" description="Helical" evidence="10">
    <location>
        <begin position="69"/>
        <end position="95"/>
    </location>
</feature>
<accession>A0ABW4B201</accession>
<keyword evidence="5 10" id="KW-0812">Transmembrane</keyword>